<keyword evidence="5" id="KW-1185">Reference proteome</keyword>
<gene>
    <name evidence="4" type="ORF">Poly41_10520</name>
</gene>
<evidence type="ECO:0000259" key="2">
    <source>
        <dbReference type="PROSITE" id="PS51192"/>
    </source>
</evidence>
<organism evidence="4 5">
    <name type="scientific">Novipirellula artificiosorum</name>
    <dbReference type="NCBI Taxonomy" id="2528016"/>
    <lineage>
        <taxon>Bacteria</taxon>
        <taxon>Pseudomonadati</taxon>
        <taxon>Planctomycetota</taxon>
        <taxon>Planctomycetia</taxon>
        <taxon>Pirellulales</taxon>
        <taxon>Pirellulaceae</taxon>
        <taxon>Novipirellula</taxon>
    </lineage>
</organism>
<dbReference type="PANTHER" id="PTHR10799">
    <property type="entry name" value="SNF2/RAD54 HELICASE FAMILY"/>
    <property type="match status" value="1"/>
</dbReference>
<keyword evidence="4" id="KW-0347">Helicase</keyword>
<dbReference type="Pfam" id="PF12419">
    <property type="entry name" value="DUF3670"/>
    <property type="match status" value="1"/>
</dbReference>
<dbReference type="SUPFAM" id="SSF52540">
    <property type="entry name" value="P-loop containing nucleoside triphosphate hydrolases"/>
    <property type="match status" value="2"/>
</dbReference>
<evidence type="ECO:0000259" key="3">
    <source>
        <dbReference type="PROSITE" id="PS51194"/>
    </source>
</evidence>
<name>A0A5C6E1G8_9BACT</name>
<dbReference type="SMART" id="SM00490">
    <property type="entry name" value="HELICc"/>
    <property type="match status" value="1"/>
</dbReference>
<evidence type="ECO:0000313" key="4">
    <source>
        <dbReference type="EMBL" id="TWU42752.1"/>
    </source>
</evidence>
<protein>
    <submittedName>
        <fullName evidence="4">ATP-dependent helicase HepA</fullName>
    </submittedName>
</protein>
<keyword evidence="1" id="KW-0378">Hydrolase</keyword>
<sequence length="908" mass="101128">MPTSPQSPSHQAIIRPNGSLGIVPVDPLDAKFGQGGSVPAALIKRFAKSTVEGLAYLVSTRCDGKMPPSIQFWRDFTNRYFRSLCRQQTPAANCWESPQCPDEPSLREILDAAPPMRGLEYASVALLQSLWQLLDDHTQHHATAKPGGLANYLHSLRPDWNLIGRVTFHLAENKKNPQLPFAFLATFTESQSGGVIKHVALAEALKRSIAENDTTQLDALLAPVSRAAETCELIDKMLDSRTLFSPQAWGIQQAYRFLSSVPQMEDAGVIVRVPNWWNASKPPRPQVQVKIGSRNQSMLSGPKSLDLDVNVSIDGIPLSEQELAELMAAREGMTLLRGKWVQVNQEQLQTALDQWKQLQAQHVTGVGFLEGLRMLSGASLGDESFDDQLRSWTRLEPGPWLKQTLDELREPSGRINIDPQRRLKGTLRPYQQDGVRWLWFATQLGLGVCLADDMGLGKTIQVISWLLQRKQSSGKKSKPSLLILPTSLLGNWHREVQRFGPDLKMWISHRSMTDAAELKRIAAAPAQELAGYDLVATTYGLARREKWLAEMEWAMVILDEAQAIKNAGAAQTKAIKAIPSEGRLILTGTPVENHLGDLWSLFDFCSPGLLGSAAEFKKFAKSDDPRILSQRLASIRQLIRPYVLRRMKTDPNVVPDLPDKTEMRVDCGLSTKQAALYKQVVHELEQSLDLATGMQRRGRVLSVLMQLKQICNHPALYLKQPEFAGDASGKLTELKQICETLIEKQEKVLVFTQFQSMCQPLAGFLQQVFGKSGLILTGKTPAKARNKMVETFQQDSGPPFFVISVKAGGTGLNLTQASHVVHFDRWWNPAVEDQATDRAFRIGQKKNVVVHKFVCRGTLEEKIDDMIAAKKEISRELFGSDGEIELTEMSNEQLMSFVALDLQKATTS</sequence>
<dbReference type="CDD" id="cd18793">
    <property type="entry name" value="SF2_C_SNF"/>
    <property type="match status" value="1"/>
</dbReference>
<keyword evidence="4" id="KW-0067">ATP-binding</keyword>
<evidence type="ECO:0000256" key="1">
    <source>
        <dbReference type="ARBA" id="ARBA00022801"/>
    </source>
</evidence>
<dbReference type="InterPro" id="IPR038718">
    <property type="entry name" value="SNF2-like_sf"/>
</dbReference>
<feature type="domain" description="Helicase ATP-binding" evidence="2">
    <location>
        <begin position="439"/>
        <end position="608"/>
    </location>
</feature>
<dbReference type="GO" id="GO:0005524">
    <property type="term" value="F:ATP binding"/>
    <property type="evidence" value="ECO:0007669"/>
    <property type="project" value="InterPro"/>
</dbReference>
<dbReference type="InterPro" id="IPR027417">
    <property type="entry name" value="P-loop_NTPase"/>
</dbReference>
<dbReference type="InterPro" id="IPR022138">
    <property type="entry name" value="DUF3670"/>
</dbReference>
<dbReference type="InterPro" id="IPR001650">
    <property type="entry name" value="Helicase_C-like"/>
</dbReference>
<dbReference type="Pfam" id="PF00271">
    <property type="entry name" value="Helicase_C"/>
    <property type="match status" value="1"/>
</dbReference>
<keyword evidence="4" id="KW-0547">Nucleotide-binding</keyword>
<evidence type="ECO:0000313" key="5">
    <source>
        <dbReference type="Proteomes" id="UP000319143"/>
    </source>
</evidence>
<dbReference type="OrthoDB" id="9814088at2"/>
<feature type="domain" description="Helicase C-terminal" evidence="3">
    <location>
        <begin position="733"/>
        <end position="895"/>
    </location>
</feature>
<dbReference type="PROSITE" id="PS51192">
    <property type="entry name" value="HELICASE_ATP_BIND_1"/>
    <property type="match status" value="1"/>
</dbReference>
<reference evidence="4 5" key="1">
    <citation type="submission" date="2019-02" db="EMBL/GenBank/DDBJ databases">
        <title>Deep-cultivation of Planctomycetes and their phenomic and genomic characterization uncovers novel biology.</title>
        <authorList>
            <person name="Wiegand S."/>
            <person name="Jogler M."/>
            <person name="Boedeker C."/>
            <person name="Pinto D."/>
            <person name="Vollmers J."/>
            <person name="Rivas-Marin E."/>
            <person name="Kohn T."/>
            <person name="Peeters S.H."/>
            <person name="Heuer A."/>
            <person name="Rast P."/>
            <person name="Oberbeckmann S."/>
            <person name="Bunk B."/>
            <person name="Jeske O."/>
            <person name="Meyerdierks A."/>
            <person name="Storesund J.E."/>
            <person name="Kallscheuer N."/>
            <person name="Luecker S."/>
            <person name="Lage O.M."/>
            <person name="Pohl T."/>
            <person name="Merkel B.J."/>
            <person name="Hornburger P."/>
            <person name="Mueller R.-W."/>
            <person name="Bruemmer F."/>
            <person name="Labrenz M."/>
            <person name="Spormann A.M."/>
            <person name="Op Den Camp H."/>
            <person name="Overmann J."/>
            <person name="Amann R."/>
            <person name="Jetten M.S.M."/>
            <person name="Mascher T."/>
            <person name="Medema M.H."/>
            <person name="Devos D.P."/>
            <person name="Kaster A.-K."/>
            <person name="Ovreas L."/>
            <person name="Rohde M."/>
            <person name="Galperin M.Y."/>
            <person name="Jogler C."/>
        </authorList>
    </citation>
    <scope>NUCLEOTIDE SEQUENCE [LARGE SCALE GENOMIC DNA]</scope>
    <source>
        <strain evidence="4 5">Poly41</strain>
    </source>
</reference>
<dbReference type="GO" id="GO:0004386">
    <property type="term" value="F:helicase activity"/>
    <property type="evidence" value="ECO:0007669"/>
    <property type="project" value="UniProtKB-KW"/>
</dbReference>
<proteinExistence type="predicted"/>
<accession>A0A5C6E1G8</accession>
<dbReference type="InterPro" id="IPR000330">
    <property type="entry name" value="SNF2_N"/>
</dbReference>
<dbReference type="SMART" id="SM00487">
    <property type="entry name" value="DEXDc"/>
    <property type="match status" value="1"/>
</dbReference>
<dbReference type="PROSITE" id="PS51194">
    <property type="entry name" value="HELICASE_CTER"/>
    <property type="match status" value="1"/>
</dbReference>
<dbReference type="InterPro" id="IPR014001">
    <property type="entry name" value="Helicase_ATP-bd"/>
</dbReference>
<dbReference type="Gene3D" id="3.40.50.300">
    <property type="entry name" value="P-loop containing nucleotide triphosphate hydrolases"/>
    <property type="match status" value="1"/>
</dbReference>
<comment type="caution">
    <text evidence="4">The sequence shown here is derived from an EMBL/GenBank/DDBJ whole genome shotgun (WGS) entry which is preliminary data.</text>
</comment>
<dbReference type="InterPro" id="IPR049730">
    <property type="entry name" value="SNF2/RAD54-like_C"/>
</dbReference>
<dbReference type="Pfam" id="PF00176">
    <property type="entry name" value="SNF2-rel_dom"/>
    <property type="match status" value="1"/>
</dbReference>
<dbReference type="GO" id="GO:0016787">
    <property type="term" value="F:hydrolase activity"/>
    <property type="evidence" value="ECO:0007669"/>
    <property type="project" value="UniProtKB-KW"/>
</dbReference>
<dbReference type="Gene3D" id="3.40.50.10810">
    <property type="entry name" value="Tandem AAA-ATPase domain"/>
    <property type="match status" value="1"/>
</dbReference>
<dbReference type="Proteomes" id="UP000319143">
    <property type="component" value="Unassembled WGS sequence"/>
</dbReference>
<dbReference type="RefSeq" id="WP_146524744.1">
    <property type="nucleotide sequence ID" value="NZ_SJPV01000001.1"/>
</dbReference>
<dbReference type="AlphaFoldDB" id="A0A5C6E1G8"/>
<dbReference type="EMBL" id="SJPV01000001">
    <property type="protein sequence ID" value="TWU42752.1"/>
    <property type="molecule type" value="Genomic_DNA"/>
</dbReference>